<dbReference type="EMBL" id="BQNB010009214">
    <property type="protein sequence ID" value="GJS60339.1"/>
    <property type="molecule type" value="Genomic_DNA"/>
</dbReference>
<name>A0ABQ4X582_9ASTR</name>
<reference evidence="2" key="1">
    <citation type="journal article" date="2022" name="Int. J. Mol. Sci.">
        <title>Draft Genome of Tanacetum Coccineum: Genomic Comparison of Closely Related Tanacetum-Family Plants.</title>
        <authorList>
            <person name="Yamashiro T."/>
            <person name="Shiraishi A."/>
            <person name="Nakayama K."/>
            <person name="Satake H."/>
        </authorList>
    </citation>
    <scope>NUCLEOTIDE SEQUENCE</scope>
</reference>
<evidence type="ECO:0000313" key="2">
    <source>
        <dbReference type="EMBL" id="GJS60339.1"/>
    </source>
</evidence>
<sequence>MDANKKIDRVNPQCPNESKILGDILNNHPIRLSLAGSAFVSWIYIQQLWHSLKLDDSKDNFKFFLDTKELQFSLDDLRRIFQLPQAIDNNNVGFVAALSFSQMLPFFQNDLGFYTSLTPSHSYRVQGLSTNRGALCKMLNHSSHRVENDEVVKLTFNFGKNKEGDGMKIPDWMLTEEMKHTAHYQMYATVFQVDVSTTQSQPIESTQGTHRTPSAPMTPNLLLLNKNQVLHANC</sequence>
<proteinExistence type="predicted"/>
<protein>
    <submittedName>
        <fullName evidence="2">Uncharacterized protein</fullName>
    </submittedName>
</protein>
<comment type="caution">
    <text evidence="2">The sequence shown here is derived from an EMBL/GenBank/DDBJ whole genome shotgun (WGS) entry which is preliminary data.</text>
</comment>
<evidence type="ECO:0000256" key="1">
    <source>
        <dbReference type="SAM" id="MobiDB-lite"/>
    </source>
</evidence>
<feature type="region of interest" description="Disordered" evidence="1">
    <location>
        <begin position="199"/>
        <end position="218"/>
    </location>
</feature>
<accession>A0ABQ4X582</accession>
<evidence type="ECO:0000313" key="3">
    <source>
        <dbReference type="Proteomes" id="UP001151760"/>
    </source>
</evidence>
<gene>
    <name evidence="2" type="ORF">Tco_0655123</name>
</gene>
<keyword evidence="3" id="KW-1185">Reference proteome</keyword>
<feature type="compositionally biased region" description="Polar residues" evidence="1">
    <location>
        <begin position="199"/>
        <end position="217"/>
    </location>
</feature>
<organism evidence="2 3">
    <name type="scientific">Tanacetum coccineum</name>
    <dbReference type="NCBI Taxonomy" id="301880"/>
    <lineage>
        <taxon>Eukaryota</taxon>
        <taxon>Viridiplantae</taxon>
        <taxon>Streptophyta</taxon>
        <taxon>Embryophyta</taxon>
        <taxon>Tracheophyta</taxon>
        <taxon>Spermatophyta</taxon>
        <taxon>Magnoliopsida</taxon>
        <taxon>eudicotyledons</taxon>
        <taxon>Gunneridae</taxon>
        <taxon>Pentapetalae</taxon>
        <taxon>asterids</taxon>
        <taxon>campanulids</taxon>
        <taxon>Asterales</taxon>
        <taxon>Asteraceae</taxon>
        <taxon>Asteroideae</taxon>
        <taxon>Anthemideae</taxon>
        <taxon>Anthemidinae</taxon>
        <taxon>Tanacetum</taxon>
    </lineage>
</organism>
<dbReference type="Proteomes" id="UP001151760">
    <property type="component" value="Unassembled WGS sequence"/>
</dbReference>
<reference evidence="2" key="2">
    <citation type="submission" date="2022-01" db="EMBL/GenBank/DDBJ databases">
        <authorList>
            <person name="Yamashiro T."/>
            <person name="Shiraishi A."/>
            <person name="Satake H."/>
            <person name="Nakayama K."/>
        </authorList>
    </citation>
    <scope>NUCLEOTIDE SEQUENCE</scope>
</reference>